<proteinExistence type="predicted"/>
<dbReference type="InterPro" id="IPR010817">
    <property type="entry name" value="HemY_N"/>
</dbReference>
<dbReference type="InterPro" id="IPR005254">
    <property type="entry name" value="Heme_biosyn_assoc_TPR_pro"/>
</dbReference>
<evidence type="ECO:0000256" key="1">
    <source>
        <dbReference type="ARBA" id="ARBA00004141"/>
    </source>
</evidence>
<evidence type="ECO:0000313" key="9">
    <source>
        <dbReference type="EMBL" id="SDM46258.1"/>
    </source>
</evidence>
<evidence type="ECO:0000259" key="8">
    <source>
        <dbReference type="Pfam" id="PF07219"/>
    </source>
</evidence>
<evidence type="ECO:0000256" key="3">
    <source>
        <dbReference type="ARBA" id="ARBA00022475"/>
    </source>
</evidence>
<evidence type="ECO:0000256" key="2">
    <source>
        <dbReference type="ARBA" id="ARBA00004236"/>
    </source>
</evidence>
<sequence>MRAALWLLALFGGAVAVALFAGSNQGSITIFWPPYRVDLALNMVLVLLLAAFVLLYAALRGFDTLAGLPLRARRWRMLQKERAMHGALLDGLAQLLAGRFLRARRAAEAAIARERSLAEGPERVPHGRQLRVLAHLLAAEAAHALQDGGLRESHLQRALDSAGAAAGSEAELREGAQLRAARWALDERDAEAALERLASLPVGASRRTLALRARLKAARLTRRHGEALDTARLLAKHHAFSPAAAASIVRGLVFERIDDARDSAQLEQLWAELESSERAMPEVAMHAAQRLVQLGGEPVRVRAWLLPAWERLASPDTQPPLLESQARKLITVLQDSLGGLDAAWLARIEAASQARPQDARLQYLSAMACLQRGLWGKAQQLLAACATQLPDAVLRANAWRALATLAEQRGDAPAAAQAWKAAAQAGVR</sequence>
<evidence type="ECO:0000256" key="7">
    <source>
        <dbReference type="SAM" id="Phobius"/>
    </source>
</evidence>
<keyword evidence="10" id="KW-1185">Reference proteome</keyword>
<evidence type="ECO:0000256" key="4">
    <source>
        <dbReference type="ARBA" id="ARBA00022692"/>
    </source>
</evidence>
<keyword evidence="5 7" id="KW-1133">Transmembrane helix</keyword>
<evidence type="ECO:0000313" key="10">
    <source>
        <dbReference type="Proteomes" id="UP000198552"/>
    </source>
</evidence>
<gene>
    <name evidence="9" type="ORF">SAMN05428957_10688</name>
</gene>
<reference evidence="10" key="1">
    <citation type="submission" date="2016-10" db="EMBL/GenBank/DDBJ databases">
        <authorList>
            <person name="Varghese N."/>
            <person name="Submissions S."/>
        </authorList>
    </citation>
    <scope>NUCLEOTIDE SEQUENCE [LARGE SCALE GENOMIC DNA]</scope>
    <source>
        <strain evidence="10">EPL6</strain>
    </source>
</reference>
<evidence type="ECO:0000256" key="5">
    <source>
        <dbReference type="ARBA" id="ARBA00022989"/>
    </source>
</evidence>
<dbReference type="OrthoDB" id="9151794at2"/>
<evidence type="ECO:0000256" key="6">
    <source>
        <dbReference type="ARBA" id="ARBA00023136"/>
    </source>
</evidence>
<dbReference type="RefSeq" id="WP_091570106.1">
    <property type="nucleotide sequence ID" value="NZ_FNHP01000006.1"/>
</dbReference>
<dbReference type="GO" id="GO:0042168">
    <property type="term" value="P:heme metabolic process"/>
    <property type="evidence" value="ECO:0007669"/>
    <property type="project" value="InterPro"/>
</dbReference>
<dbReference type="AlphaFoldDB" id="A0A1G9TF89"/>
<feature type="transmembrane region" description="Helical" evidence="7">
    <location>
        <begin position="40"/>
        <end position="62"/>
    </location>
</feature>
<dbReference type="Proteomes" id="UP000198552">
    <property type="component" value="Unassembled WGS sequence"/>
</dbReference>
<dbReference type="Pfam" id="PF07219">
    <property type="entry name" value="HemY_N"/>
    <property type="match status" value="1"/>
</dbReference>
<organism evidence="9 10">
    <name type="scientific">Oryzisolibacter propanilivorax</name>
    <dbReference type="NCBI Taxonomy" id="1527607"/>
    <lineage>
        <taxon>Bacteria</taxon>
        <taxon>Pseudomonadati</taxon>
        <taxon>Pseudomonadota</taxon>
        <taxon>Betaproteobacteria</taxon>
        <taxon>Burkholderiales</taxon>
        <taxon>Comamonadaceae</taxon>
        <taxon>Oryzisolibacter</taxon>
    </lineage>
</organism>
<protein>
    <submittedName>
        <fullName evidence="9">HemY protein</fullName>
    </submittedName>
</protein>
<name>A0A1G9TF89_9BURK</name>
<keyword evidence="3" id="KW-1003">Cell membrane</keyword>
<dbReference type="EMBL" id="FNHP01000006">
    <property type="protein sequence ID" value="SDM46258.1"/>
    <property type="molecule type" value="Genomic_DNA"/>
</dbReference>
<accession>A0A1G9TF89</accession>
<feature type="domain" description="HemY N-terminal" evidence="8">
    <location>
        <begin position="26"/>
        <end position="144"/>
    </location>
</feature>
<dbReference type="GO" id="GO:0005886">
    <property type="term" value="C:plasma membrane"/>
    <property type="evidence" value="ECO:0007669"/>
    <property type="project" value="UniProtKB-SubCell"/>
</dbReference>
<dbReference type="STRING" id="1527607.SAMN05428957_10688"/>
<keyword evidence="6 7" id="KW-0472">Membrane</keyword>
<dbReference type="NCBIfam" id="TIGR00540">
    <property type="entry name" value="TPR_hemY_coli"/>
    <property type="match status" value="1"/>
</dbReference>
<comment type="subcellular location">
    <subcellularLocation>
        <location evidence="2">Cell membrane</location>
    </subcellularLocation>
    <subcellularLocation>
        <location evidence="1">Membrane</location>
        <topology evidence="1">Multi-pass membrane protein</topology>
    </subcellularLocation>
</comment>
<keyword evidence="4 7" id="KW-0812">Transmembrane</keyword>